<dbReference type="EMBL" id="BGPR01012236">
    <property type="protein sequence ID" value="GBN55202.1"/>
    <property type="molecule type" value="Genomic_DNA"/>
</dbReference>
<keyword evidence="2" id="KW-1185">Reference proteome</keyword>
<accession>A0A4Y2PVT1</accession>
<reference evidence="1 2" key="1">
    <citation type="journal article" date="2019" name="Sci. Rep.">
        <title>Orb-weaving spider Araneus ventricosus genome elucidates the spidroin gene catalogue.</title>
        <authorList>
            <person name="Kono N."/>
            <person name="Nakamura H."/>
            <person name="Ohtoshi R."/>
            <person name="Moran D.A.P."/>
            <person name="Shinohara A."/>
            <person name="Yoshida Y."/>
            <person name="Fujiwara M."/>
            <person name="Mori M."/>
            <person name="Tomita M."/>
            <person name="Arakawa K."/>
        </authorList>
    </citation>
    <scope>NUCLEOTIDE SEQUENCE [LARGE SCALE GENOMIC DNA]</scope>
</reference>
<evidence type="ECO:0000313" key="1">
    <source>
        <dbReference type="EMBL" id="GBN55202.1"/>
    </source>
</evidence>
<evidence type="ECO:0000313" key="2">
    <source>
        <dbReference type="Proteomes" id="UP000499080"/>
    </source>
</evidence>
<dbReference type="Proteomes" id="UP000499080">
    <property type="component" value="Unassembled WGS sequence"/>
</dbReference>
<organism evidence="1 2">
    <name type="scientific">Araneus ventricosus</name>
    <name type="common">Orbweaver spider</name>
    <name type="synonym">Epeira ventricosa</name>
    <dbReference type="NCBI Taxonomy" id="182803"/>
    <lineage>
        <taxon>Eukaryota</taxon>
        <taxon>Metazoa</taxon>
        <taxon>Ecdysozoa</taxon>
        <taxon>Arthropoda</taxon>
        <taxon>Chelicerata</taxon>
        <taxon>Arachnida</taxon>
        <taxon>Araneae</taxon>
        <taxon>Araneomorphae</taxon>
        <taxon>Entelegynae</taxon>
        <taxon>Araneoidea</taxon>
        <taxon>Araneidae</taxon>
        <taxon>Araneus</taxon>
    </lineage>
</organism>
<gene>
    <name evidence="1" type="ORF">AVEN_233151_1</name>
</gene>
<name>A0A4Y2PVT1_ARAVE</name>
<protein>
    <submittedName>
        <fullName evidence="1">Uncharacterized protein</fullName>
    </submittedName>
</protein>
<dbReference type="AlphaFoldDB" id="A0A4Y2PVT1"/>
<comment type="caution">
    <text evidence="1">The sequence shown here is derived from an EMBL/GenBank/DDBJ whole genome shotgun (WGS) entry which is preliminary data.</text>
</comment>
<sequence length="87" mass="9876">MRRLFRHKSGSVAQVLRVPITSRTSDDSSRQCGSVAQVLRVPITSRRRRLFRQQIGSVAHCSLPLLVGHARLFRQRHSVAKCASPHY</sequence>
<proteinExistence type="predicted"/>